<evidence type="ECO:0000256" key="4">
    <source>
        <dbReference type="SAM" id="MobiDB-lite"/>
    </source>
</evidence>
<dbReference type="PANTHER" id="PTHR43903">
    <property type="entry name" value="NEUROLIGIN"/>
    <property type="match status" value="1"/>
</dbReference>
<dbReference type="AlphaFoldDB" id="A0A0A7EQK3"/>
<feature type="region of interest" description="Disordered" evidence="4">
    <location>
        <begin position="796"/>
        <end position="854"/>
    </location>
</feature>
<dbReference type="PROSITE" id="PS00941">
    <property type="entry name" value="CARBOXYLESTERASE_B_2"/>
    <property type="match status" value="1"/>
</dbReference>
<feature type="compositionally biased region" description="Polar residues" evidence="4">
    <location>
        <begin position="797"/>
        <end position="808"/>
    </location>
</feature>
<sequence length="854" mass="97717">MAPPKQQQFQIVLLLLVIFVSDIILGQYDDYTRYPSGYPPNKQNPYNEYGPRLPYNPGDRDYRTYIYKGRRYGQSSSTNYYNQGSPGDPRIRGQDERFTYDRAGNAEPILPGILGGWREDLQGKRREQTREKERDVFVESTHGTVQGFQVYLFDNPDPDSLYRPGSEFIERELGVTSVFLGIPYAQPPVQEGRFKPPRLHRGWQIMQAVDFGPACPQPAKYTGATLGVRDVDEDCLYLNIFTPDVRQGTAHKYPVMMYIHGGDFIHGASNTFPGHILATFYKVVVVTFNYRLGALGFLSTGDVNSPGNYGILDQAMALRWVYDNAEKFNGDRDSITLFGPGAGAASAGLLMVAPQTSSMVAKVIAQSGSAVADWAMIFDRYRAQNTSRVFGRQIGCSIESSWKLVNCLKNSRSALEIGNAIFPPEVGPFPWAPVIEMNVSMPYYEGWYEKDWHFINESPETLIRKKSFNQGLRYMSSVTLQEAATFITSNRSLEPYFTVNQDFVDQKIRELVLRYNYTLSPNGTFDAIKYMYTYWPDPNNVTHIREKYIQLLSDFLYTAPNDKMIKLLVEQNVPVYMYVLNTTVESFELAEWRKVPHNIEHYLLCGAPFLDVEMLPSRERFTRTQWTPSDRNMSHFFMKAYTDFAKYGNPSHTQILGLHFEECKNGQLKYLNLNTTYNSSIMWNFRQTESAFWTHYIPTLVGHLVPTYPPTTEFWWEPRAPLQIAFWSVSGFCLLLIVLLVVCCMLWRNAKRSSDRYFNPYLYPSDPDTDNEGIENLRGPDLNQYTEKYGSRIAPERTNSASSLQSVSWKEKQGFMSSSPNGEVNQPRRGTPVLPSKHKSNSQSIPQGIPQTDV</sequence>
<dbReference type="InterPro" id="IPR019819">
    <property type="entry name" value="Carboxylesterase_B_CS"/>
</dbReference>
<dbReference type="Pfam" id="PF00135">
    <property type="entry name" value="COesterase"/>
    <property type="match status" value="1"/>
</dbReference>
<organism evidence="8">
    <name type="scientific">Leptinotarsa decemlineata</name>
    <name type="common">Colorado potato beetle</name>
    <name type="synonym">Doryphora decemlineata</name>
    <dbReference type="NCBI Taxonomy" id="7539"/>
    <lineage>
        <taxon>Eukaryota</taxon>
        <taxon>Metazoa</taxon>
        <taxon>Ecdysozoa</taxon>
        <taxon>Arthropoda</taxon>
        <taxon>Hexapoda</taxon>
        <taxon>Insecta</taxon>
        <taxon>Pterygota</taxon>
        <taxon>Neoptera</taxon>
        <taxon>Endopterygota</taxon>
        <taxon>Coleoptera</taxon>
        <taxon>Polyphaga</taxon>
        <taxon>Cucujiformia</taxon>
        <taxon>Chrysomeloidea</taxon>
        <taxon>Chrysomelidae</taxon>
        <taxon>Chrysomelinae</taxon>
        <taxon>Doryphorini</taxon>
        <taxon>Leptinotarsa</taxon>
    </lineage>
</organism>
<feature type="region of interest" description="Disordered" evidence="4">
    <location>
        <begin position="34"/>
        <end position="55"/>
    </location>
</feature>
<proteinExistence type="evidence at transcript level"/>
<evidence type="ECO:0000256" key="3">
    <source>
        <dbReference type="ARBA" id="ARBA00023180"/>
    </source>
</evidence>
<evidence type="ECO:0000256" key="1">
    <source>
        <dbReference type="ARBA" id="ARBA00005964"/>
    </source>
</evidence>
<comment type="similarity">
    <text evidence="1">Belongs to the type-B carboxylesterase/lipase family.</text>
</comment>
<feature type="domain" description="Carboxylesterase type B" evidence="7">
    <location>
        <begin position="177"/>
        <end position="693"/>
    </location>
</feature>
<keyword evidence="5" id="KW-1133">Transmembrane helix</keyword>
<evidence type="ECO:0000256" key="2">
    <source>
        <dbReference type="ARBA" id="ARBA00022729"/>
    </source>
</evidence>
<evidence type="ECO:0000313" key="8">
    <source>
        <dbReference type="EMBL" id="AIY68331.1"/>
    </source>
</evidence>
<feature type="chain" id="PRO_5002027189" evidence="6">
    <location>
        <begin position="27"/>
        <end position="854"/>
    </location>
</feature>
<feature type="compositionally biased region" description="Polar residues" evidence="4">
    <location>
        <begin position="815"/>
        <end position="824"/>
    </location>
</feature>
<dbReference type="InterPro" id="IPR051093">
    <property type="entry name" value="Neuroligin/BSAL"/>
</dbReference>
<keyword evidence="3" id="KW-0325">Glycoprotein</keyword>
<keyword evidence="5" id="KW-0472">Membrane</keyword>
<dbReference type="Gene3D" id="3.40.50.1820">
    <property type="entry name" value="alpha/beta hydrolase"/>
    <property type="match status" value="1"/>
</dbReference>
<dbReference type="OrthoDB" id="408631at2759"/>
<reference evidence="8" key="1">
    <citation type="submission" date="2014-07" db="EMBL/GenBank/DDBJ databases">
        <title>Identification of esterase genes and their expression profiles in several pesticides treated Colorado potato beetle, Leptinotarsa decemlineata.</title>
        <authorList>
            <person name="Lv F."/>
            <person name="Fu K."/>
        </authorList>
    </citation>
    <scope>NUCLEOTIDE SEQUENCE</scope>
</reference>
<dbReference type="FunFam" id="3.40.50.1820:FF:000156">
    <property type="entry name" value="Neuroligin-4, Y-linked"/>
    <property type="match status" value="1"/>
</dbReference>
<keyword evidence="5" id="KW-0812">Transmembrane</keyword>
<evidence type="ECO:0000256" key="6">
    <source>
        <dbReference type="SAM" id="SignalP"/>
    </source>
</evidence>
<keyword evidence="2 6" id="KW-0732">Signal</keyword>
<name>A0A0A7EQK3_LEPDE</name>
<dbReference type="InterPro" id="IPR029058">
    <property type="entry name" value="AB_hydrolase_fold"/>
</dbReference>
<evidence type="ECO:0000259" key="7">
    <source>
        <dbReference type="Pfam" id="PF00135"/>
    </source>
</evidence>
<evidence type="ECO:0000256" key="5">
    <source>
        <dbReference type="SAM" id="Phobius"/>
    </source>
</evidence>
<feature type="signal peptide" evidence="6">
    <location>
        <begin position="1"/>
        <end position="26"/>
    </location>
</feature>
<dbReference type="InterPro" id="IPR002018">
    <property type="entry name" value="CarbesteraseB"/>
</dbReference>
<feature type="compositionally biased region" description="Polar residues" evidence="4">
    <location>
        <begin position="841"/>
        <end position="854"/>
    </location>
</feature>
<dbReference type="EMBL" id="KM220540">
    <property type="protein sequence ID" value="AIY68331.1"/>
    <property type="molecule type" value="mRNA"/>
</dbReference>
<accession>A0A0A7EQK3</accession>
<dbReference type="ESTHER" id="lepde-a0a0a7eqk3">
    <property type="family name" value="Gliotactin"/>
</dbReference>
<dbReference type="SUPFAM" id="SSF53474">
    <property type="entry name" value="alpha/beta-Hydrolases"/>
    <property type="match status" value="1"/>
</dbReference>
<protein>
    <submittedName>
        <fullName evidence="8">Putative gliotactin</fullName>
    </submittedName>
</protein>
<feature type="transmembrane region" description="Helical" evidence="5">
    <location>
        <begin position="724"/>
        <end position="747"/>
    </location>
</feature>